<dbReference type="InterPro" id="IPR045857">
    <property type="entry name" value="O16G_dom_2"/>
</dbReference>
<keyword evidence="7" id="KW-1185">Reference proteome</keyword>
<organism evidence="6 7">
    <name type="scientific">Lyngbya confervoides BDU141951</name>
    <dbReference type="NCBI Taxonomy" id="1574623"/>
    <lineage>
        <taxon>Bacteria</taxon>
        <taxon>Bacillati</taxon>
        <taxon>Cyanobacteriota</taxon>
        <taxon>Cyanophyceae</taxon>
        <taxon>Oscillatoriophycideae</taxon>
        <taxon>Oscillatoriales</taxon>
        <taxon>Microcoleaceae</taxon>
        <taxon>Lyngbya</taxon>
    </lineage>
</organism>
<evidence type="ECO:0000256" key="2">
    <source>
        <dbReference type="ARBA" id="ARBA00022801"/>
    </source>
</evidence>
<feature type="region of interest" description="Disordered" evidence="4">
    <location>
        <begin position="401"/>
        <end position="420"/>
    </location>
</feature>
<sequence length="559" mass="64537">MVSTSSSWWEESVIYQIYPPTFADANGDGIGDLQGIIQRLDYLNDGHPHASLSLGIDAIWLSPIFASPMGDNGYDVSDYYRINPMYGTLADLDELIAAAHQRRIKLILDLVLNHTSQEHEWFRTSSASQNNEKADWYLWQDPAEDGGVPNNWRSYMGGTGWTFHEARQQYYFHTFKSFQPDLNWRNPAVRAAIADIVRFWLNRGVDGFRLDASSVYSKDQGFRDNPMKFTSVDPEAYDSYHHLYEKDLPENHHIIREIRGILEEYGDRVLIGETFINSKLNESIMFYGVQNDELHLPFEFEFPFSPWHPGYLQQQIEKKEVLTPPGAWPVYFLDNHDIPRHLSRWIACSLCTDPATVAQGAAALLLTLRGTPILYYGQEIGMENHEEIPPDLRQDRAMIKGNDEDERSTRDGARTPMQWDDSPQAGFSFGEAVDPWLPVHPNYKDVNVAKQQSNPDSIFDFYRRLLQVRRQTPALRCGEWRSLIHYPDDLLAYLRRHETDQVLVIINFTQERLFCVDEPLEPSRWRVLVSNCRQAGTEMATLDSLKAFEVSVFQRMEAG</sequence>
<dbReference type="InterPro" id="IPR013780">
    <property type="entry name" value="Glyco_hydro_b"/>
</dbReference>
<dbReference type="CDD" id="cd11333">
    <property type="entry name" value="AmyAc_SI_OligoGlu_DGase"/>
    <property type="match status" value="1"/>
</dbReference>
<comment type="caution">
    <text evidence="6">The sequence shown here is derived from an EMBL/GenBank/DDBJ whole genome shotgun (WGS) entry which is preliminary data.</text>
</comment>
<dbReference type="Pfam" id="PF00128">
    <property type="entry name" value="Alpha-amylase"/>
    <property type="match status" value="1"/>
</dbReference>
<gene>
    <name evidence="6" type="ORF">QQ91_0002525</name>
</gene>
<dbReference type="Gene3D" id="2.60.40.1180">
    <property type="entry name" value="Golgi alpha-mannosidase II"/>
    <property type="match status" value="1"/>
</dbReference>
<dbReference type="AlphaFoldDB" id="A0ABD4SYZ9"/>
<dbReference type="InterPro" id="IPR017853">
    <property type="entry name" value="GH"/>
</dbReference>
<keyword evidence="2" id="KW-0378">Hydrolase</keyword>
<keyword evidence="3" id="KW-0326">Glycosidase</keyword>
<dbReference type="PANTHER" id="PTHR10357:SF179">
    <property type="entry name" value="NEUTRAL AND BASIC AMINO ACID TRANSPORT PROTEIN RBAT"/>
    <property type="match status" value="1"/>
</dbReference>
<dbReference type="FunFam" id="3.90.400.10:FF:000002">
    <property type="entry name" value="Sucrose isomerase"/>
    <property type="match status" value="1"/>
</dbReference>
<protein>
    <submittedName>
        <fullName evidence="6">Alpha-glucosidase</fullName>
    </submittedName>
</protein>
<evidence type="ECO:0000256" key="4">
    <source>
        <dbReference type="SAM" id="MobiDB-lite"/>
    </source>
</evidence>
<dbReference type="InterPro" id="IPR006047">
    <property type="entry name" value="GH13_cat_dom"/>
</dbReference>
<evidence type="ECO:0000313" key="6">
    <source>
        <dbReference type="EMBL" id="MCM1981707.1"/>
    </source>
</evidence>
<dbReference type="Proteomes" id="UP000031561">
    <property type="component" value="Unassembled WGS sequence"/>
</dbReference>
<comment type="similarity">
    <text evidence="1">Belongs to the glycosyl hydrolase 13 family.</text>
</comment>
<evidence type="ECO:0000313" key="7">
    <source>
        <dbReference type="Proteomes" id="UP000031561"/>
    </source>
</evidence>
<name>A0ABD4SYZ9_9CYAN</name>
<reference evidence="6 7" key="1">
    <citation type="journal article" date="2015" name="Genome Announc.">
        <title>Draft Genome Sequence of Filamentous Marine Cyanobacterium Lyngbya confervoides Strain BDU141951.</title>
        <authorList>
            <person name="Chandrababunaidu M.M."/>
            <person name="Sen D."/>
            <person name="Tripathy S."/>
        </authorList>
    </citation>
    <scope>NUCLEOTIDE SEQUENCE [LARGE SCALE GENOMIC DNA]</scope>
    <source>
        <strain evidence="6 7">BDU141951</strain>
    </source>
</reference>
<evidence type="ECO:0000259" key="5">
    <source>
        <dbReference type="SMART" id="SM00642"/>
    </source>
</evidence>
<dbReference type="SUPFAM" id="SSF51011">
    <property type="entry name" value="Glycosyl hydrolase domain"/>
    <property type="match status" value="1"/>
</dbReference>
<dbReference type="PANTHER" id="PTHR10357">
    <property type="entry name" value="ALPHA-AMYLASE FAMILY MEMBER"/>
    <property type="match status" value="1"/>
</dbReference>
<dbReference type="SMART" id="SM00642">
    <property type="entry name" value="Aamy"/>
    <property type="match status" value="1"/>
</dbReference>
<dbReference type="EMBL" id="JTHE03000015">
    <property type="protein sequence ID" value="MCM1981707.1"/>
    <property type="molecule type" value="Genomic_DNA"/>
</dbReference>
<feature type="domain" description="Glycosyl hydrolase family 13 catalytic" evidence="5">
    <location>
        <begin position="16"/>
        <end position="414"/>
    </location>
</feature>
<evidence type="ECO:0000256" key="1">
    <source>
        <dbReference type="ARBA" id="ARBA00008061"/>
    </source>
</evidence>
<dbReference type="RefSeq" id="WP_166279646.1">
    <property type="nucleotide sequence ID" value="NZ_JTHE03000015.1"/>
</dbReference>
<dbReference type="GO" id="GO:0016798">
    <property type="term" value="F:hydrolase activity, acting on glycosyl bonds"/>
    <property type="evidence" value="ECO:0007669"/>
    <property type="project" value="UniProtKB-KW"/>
</dbReference>
<accession>A0ABD4SYZ9</accession>
<dbReference type="Gene3D" id="3.20.20.80">
    <property type="entry name" value="Glycosidases"/>
    <property type="match status" value="2"/>
</dbReference>
<proteinExistence type="inferred from homology"/>
<dbReference type="SUPFAM" id="SSF51445">
    <property type="entry name" value="(Trans)glycosidases"/>
    <property type="match status" value="1"/>
</dbReference>
<evidence type="ECO:0000256" key="3">
    <source>
        <dbReference type="ARBA" id="ARBA00023295"/>
    </source>
</evidence>
<dbReference type="Gene3D" id="3.90.400.10">
    <property type="entry name" value="Oligo-1,6-glucosidase, Domain 2"/>
    <property type="match status" value="1"/>
</dbReference>
<feature type="compositionally biased region" description="Basic and acidic residues" evidence="4">
    <location>
        <begin position="401"/>
        <end position="413"/>
    </location>
</feature>